<dbReference type="RefSeq" id="WP_216479774.1">
    <property type="nucleotide sequence ID" value="NZ_JAHLQJ010000013.1"/>
</dbReference>
<evidence type="ECO:0000313" key="2">
    <source>
        <dbReference type="EMBL" id="MBU5673221.1"/>
    </source>
</evidence>
<dbReference type="Proteomes" id="UP000743001">
    <property type="component" value="Unassembled WGS sequence"/>
</dbReference>
<protein>
    <submittedName>
        <fullName evidence="2">Uncharacterized protein</fullName>
    </submittedName>
</protein>
<proteinExistence type="predicted"/>
<organism evidence="2 3">
    <name type="scientific">Paenibacillus brevis</name>
    <dbReference type="NCBI Taxonomy" id="2841508"/>
    <lineage>
        <taxon>Bacteria</taxon>
        <taxon>Bacillati</taxon>
        <taxon>Bacillota</taxon>
        <taxon>Bacilli</taxon>
        <taxon>Bacillales</taxon>
        <taxon>Paenibacillaceae</taxon>
        <taxon>Paenibacillus</taxon>
    </lineage>
</organism>
<feature type="coiled-coil region" evidence="1">
    <location>
        <begin position="160"/>
        <end position="233"/>
    </location>
</feature>
<dbReference type="EMBL" id="JAHLQJ010000013">
    <property type="protein sequence ID" value="MBU5673221.1"/>
    <property type="molecule type" value="Genomic_DNA"/>
</dbReference>
<gene>
    <name evidence="2" type="ORF">KQJ23_15435</name>
</gene>
<keyword evidence="1" id="KW-0175">Coiled coil</keyword>
<keyword evidence="3" id="KW-1185">Reference proteome</keyword>
<sequence>MAARTSERNVIPVPRRDVEELSRGSGPVIKYTLSPEELEKYRGGSEDMARGEKVEISMTKQEYLQQRISGKGRTQIMKDLGCGTAAFYKLLKEWGIKEPDAEEREMELLAPVKEVSSVPEQAPAQLSRADTPNKREQELAELQAALALWKNQATRKAEYIADLEGELTKAREEAESLQNQFRSVTQEQAAEISRLNYAMSGATVIANQAGARLSELEEENAQLKQQLSNSGQASKVVAPVFGTGVSLYVPIVQGTDPIQERLNVYHGLDSLGGTFESAGLDRERIMRELFELLQTVVGFVATDLAELLPGQDVTEHVQRFFQEHNRQAYEQRQEAV</sequence>
<evidence type="ECO:0000313" key="3">
    <source>
        <dbReference type="Proteomes" id="UP000743001"/>
    </source>
</evidence>
<evidence type="ECO:0000256" key="1">
    <source>
        <dbReference type="SAM" id="Coils"/>
    </source>
</evidence>
<accession>A0ABS6FSL0</accession>
<comment type="caution">
    <text evidence="2">The sequence shown here is derived from an EMBL/GenBank/DDBJ whole genome shotgun (WGS) entry which is preliminary data.</text>
</comment>
<reference evidence="2 3" key="1">
    <citation type="submission" date="2021-06" db="EMBL/GenBank/DDBJ databases">
        <authorList>
            <person name="Sun Q."/>
            <person name="Li D."/>
        </authorList>
    </citation>
    <scope>NUCLEOTIDE SEQUENCE [LARGE SCALE GENOMIC DNA]</scope>
    <source>
        <strain evidence="2 3">MSJ-6</strain>
    </source>
</reference>
<name>A0ABS6FSL0_9BACL</name>